<dbReference type="GeneID" id="36627138"/>
<reference evidence="2 3" key="1">
    <citation type="submission" date="2016-07" db="EMBL/GenBank/DDBJ databases">
        <title>Multiple horizontal gene transfer events from other fungi enriched the ability of initially mycotrophic Trichoderma (Ascomycota) to feed on dead plant biomass.</title>
        <authorList>
            <consortium name="DOE Joint Genome Institute"/>
            <person name="Aerts A."/>
            <person name="Atanasova L."/>
            <person name="Chenthamara K."/>
            <person name="Zhang J."/>
            <person name="Grujic M."/>
            <person name="Henrissat B."/>
            <person name="Kuo A."/>
            <person name="Salamov A."/>
            <person name="Lipzen A."/>
            <person name="Labutti K."/>
            <person name="Barry K."/>
            <person name="Miao Y."/>
            <person name="Rahimi M.J."/>
            <person name="Shen Q."/>
            <person name="Grigoriev I.V."/>
            <person name="Kubicek C.P."/>
            <person name="Druzhinina I.S."/>
        </authorList>
    </citation>
    <scope>NUCLEOTIDE SEQUENCE [LARGE SCALE GENOMIC DNA]</scope>
    <source>
        <strain evidence="2 3">CBS 226.95</strain>
    </source>
</reference>
<evidence type="ECO:0000256" key="1">
    <source>
        <dbReference type="SAM" id="SignalP"/>
    </source>
</evidence>
<dbReference type="RefSeq" id="XP_024777164.1">
    <property type="nucleotide sequence ID" value="XM_024918569.1"/>
</dbReference>
<name>A0A2T4AKB2_TRIHA</name>
<evidence type="ECO:0000313" key="2">
    <source>
        <dbReference type="EMBL" id="PTB57487.1"/>
    </source>
</evidence>
<feature type="chain" id="PRO_5015432449" evidence="1">
    <location>
        <begin position="20"/>
        <end position="106"/>
    </location>
</feature>
<evidence type="ECO:0000313" key="3">
    <source>
        <dbReference type="Proteomes" id="UP000241690"/>
    </source>
</evidence>
<proteinExistence type="predicted"/>
<sequence length="106" mass="11421">MHLSQVFSCILATSGVVAAAEYASLHSGRDLSGARLGIWSLNECLRLPDNGYGHVASGQTYGPFPVACTLYSDANCTAPHIELFTNTNSPKNFASLTSRSVYCKYR</sequence>
<dbReference type="EMBL" id="KZ679677">
    <property type="protein sequence ID" value="PTB57487.1"/>
    <property type="molecule type" value="Genomic_DNA"/>
</dbReference>
<keyword evidence="3" id="KW-1185">Reference proteome</keyword>
<organism evidence="2 3">
    <name type="scientific">Trichoderma harzianum CBS 226.95</name>
    <dbReference type="NCBI Taxonomy" id="983964"/>
    <lineage>
        <taxon>Eukaryota</taxon>
        <taxon>Fungi</taxon>
        <taxon>Dikarya</taxon>
        <taxon>Ascomycota</taxon>
        <taxon>Pezizomycotina</taxon>
        <taxon>Sordariomycetes</taxon>
        <taxon>Hypocreomycetidae</taxon>
        <taxon>Hypocreales</taxon>
        <taxon>Hypocreaceae</taxon>
        <taxon>Trichoderma</taxon>
    </lineage>
</organism>
<accession>A0A2T4AKB2</accession>
<feature type="signal peptide" evidence="1">
    <location>
        <begin position="1"/>
        <end position="19"/>
    </location>
</feature>
<protein>
    <submittedName>
        <fullName evidence="2">Uncharacterized protein</fullName>
    </submittedName>
</protein>
<gene>
    <name evidence="2" type="ORF">M431DRAFT_505053</name>
</gene>
<dbReference type="Proteomes" id="UP000241690">
    <property type="component" value="Unassembled WGS sequence"/>
</dbReference>
<dbReference type="AlphaFoldDB" id="A0A2T4AKB2"/>
<keyword evidence="1" id="KW-0732">Signal</keyword>